<sequence length="75" mass="8533">MLPASSGGFNIPSDFTHTSGGHGRRASFSSGGIRRKERWNCPRAANVSFVCCLWQNPRGKVDYWNYCFVDCIRFR</sequence>
<dbReference type="Proteomes" id="UP001056120">
    <property type="component" value="Linkage Group LG28"/>
</dbReference>
<protein>
    <submittedName>
        <fullName evidence="1">Uncharacterized protein</fullName>
    </submittedName>
</protein>
<evidence type="ECO:0000313" key="2">
    <source>
        <dbReference type="Proteomes" id="UP001056120"/>
    </source>
</evidence>
<name>A0ACB8YDV8_9ASTR</name>
<gene>
    <name evidence="1" type="ORF">L1987_83895</name>
</gene>
<organism evidence="1 2">
    <name type="scientific">Smallanthus sonchifolius</name>
    <dbReference type="NCBI Taxonomy" id="185202"/>
    <lineage>
        <taxon>Eukaryota</taxon>
        <taxon>Viridiplantae</taxon>
        <taxon>Streptophyta</taxon>
        <taxon>Embryophyta</taxon>
        <taxon>Tracheophyta</taxon>
        <taxon>Spermatophyta</taxon>
        <taxon>Magnoliopsida</taxon>
        <taxon>eudicotyledons</taxon>
        <taxon>Gunneridae</taxon>
        <taxon>Pentapetalae</taxon>
        <taxon>asterids</taxon>
        <taxon>campanulids</taxon>
        <taxon>Asterales</taxon>
        <taxon>Asteraceae</taxon>
        <taxon>Asteroideae</taxon>
        <taxon>Heliantheae alliance</taxon>
        <taxon>Millerieae</taxon>
        <taxon>Smallanthus</taxon>
    </lineage>
</organism>
<evidence type="ECO:0000313" key="1">
    <source>
        <dbReference type="EMBL" id="KAI3683392.1"/>
    </source>
</evidence>
<accession>A0ACB8YDV8</accession>
<reference evidence="1 2" key="2">
    <citation type="journal article" date="2022" name="Mol. Ecol. Resour.">
        <title>The genomes of chicory, endive, great burdock and yacon provide insights into Asteraceae paleo-polyploidization history and plant inulin production.</title>
        <authorList>
            <person name="Fan W."/>
            <person name="Wang S."/>
            <person name="Wang H."/>
            <person name="Wang A."/>
            <person name="Jiang F."/>
            <person name="Liu H."/>
            <person name="Zhao H."/>
            <person name="Xu D."/>
            <person name="Zhang Y."/>
        </authorList>
    </citation>
    <scope>NUCLEOTIDE SEQUENCE [LARGE SCALE GENOMIC DNA]</scope>
    <source>
        <strain evidence="2">cv. Yunnan</strain>
        <tissue evidence="1">Leaves</tissue>
    </source>
</reference>
<dbReference type="EMBL" id="CM042045">
    <property type="protein sequence ID" value="KAI3683392.1"/>
    <property type="molecule type" value="Genomic_DNA"/>
</dbReference>
<keyword evidence="2" id="KW-1185">Reference proteome</keyword>
<reference evidence="2" key="1">
    <citation type="journal article" date="2022" name="Mol. Ecol. Resour.">
        <title>The genomes of chicory, endive, great burdock and yacon provide insights into Asteraceae palaeo-polyploidization history and plant inulin production.</title>
        <authorList>
            <person name="Fan W."/>
            <person name="Wang S."/>
            <person name="Wang H."/>
            <person name="Wang A."/>
            <person name="Jiang F."/>
            <person name="Liu H."/>
            <person name="Zhao H."/>
            <person name="Xu D."/>
            <person name="Zhang Y."/>
        </authorList>
    </citation>
    <scope>NUCLEOTIDE SEQUENCE [LARGE SCALE GENOMIC DNA]</scope>
    <source>
        <strain evidence="2">cv. Yunnan</strain>
    </source>
</reference>
<proteinExistence type="predicted"/>
<comment type="caution">
    <text evidence="1">The sequence shown here is derived from an EMBL/GenBank/DDBJ whole genome shotgun (WGS) entry which is preliminary data.</text>
</comment>